<protein>
    <submittedName>
        <fullName evidence="3">Hemerythrin HHE cation binding domain-containing protein</fullName>
    </submittedName>
</protein>
<feature type="domain" description="Hemerythrin-like" evidence="2">
    <location>
        <begin position="26"/>
        <end position="159"/>
    </location>
</feature>
<dbReference type="STRING" id="633194.SAMN05421759_11078"/>
<dbReference type="Pfam" id="PF01814">
    <property type="entry name" value="Hemerythrin"/>
    <property type="match status" value="1"/>
</dbReference>
<evidence type="ECO:0000313" key="3">
    <source>
        <dbReference type="EMBL" id="SIT02091.1"/>
    </source>
</evidence>
<organism evidence="3 4">
    <name type="scientific">Roseivivax lentus</name>
    <dbReference type="NCBI Taxonomy" id="633194"/>
    <lineage>
        <taxon>Bacteria</taxon>
        <taxon>Pseudomonadati</taxon>
        <taxon>Pseudomonadota</taxon>
        <taxon>Alphaproteobacteria</taxon>
        <taxon>Rhodobacterales</taxon>
        <taxon>Roseobacteraceae</taxon>
        <taxon>Roseivivax</taxon>
    </lineage>
</organism>
<dbReference type="AlphaFoldDB" id="A0A1N7NUV8"/>
<evidence type="ECO:0000259" key="2">
    <source>
        <dbReference type="Pfam" id="PF01814"/>
    </source>
</evidence>
<dbReference type="EMBL" id="FTOQ01000010">
    <property type="protein sequence ID" value="SIT02091.1"/>
    <property type="molecule type" value="Genomic_DNA"/>
</dbReference>
<dbReference type="InterPro" id="IPR012312">
    <property type="entry name" value="Hemerythrin-like"/>
</dbReference>
<keyword evidence="4" id="KW-1185">Reference proteome</keyword>
<dbReference type="OrthoDB" id="7619676at2"/>
<feature type="region of interest" description="Disordered" evidence="1">
    <location>
        <begin position="1"/>
        <end position="20"/>
    </location>
</feature>
<evidence type="ECO:0000313" key="4">
    <source>
        <dbReference type="Proteomes" id="UP000186684"/>
    </source>
</evidence>
<dbReference type="RefSeq" id="WP_076449164.1">
    <property type="nucleotide sequence ID" value="NZ_FTOQ01000010.1"/>
</dbReference>
<sequence>MSEHAQQGLRPGQGLSPTHPALLAQPLDYLHEEHLRERRICVELDALAATGAPDADIVAGILAYLRDELPLHLEDEEDDLFPLLRRRCAPEDEIGKAIARLASDHRHTDKDIPLVIAALTRLAEGGSTLSPQMRGRFARFVTDARRHLILENAIILPFARLRLTAQDLETLRLCMMQRRGLARSMEEPDAQ</sequence>
<accession>A0A1N7NUV8</accession>
<reference evidence="4" key="1">
    <citation type="submission" date="2017-01" db="EMBL/GenBank/DDBJ databases">
        <authorList>
            <person name="Varghese N."/>
            <person name="Submissions S."/>
        </authorList>
    </citation>
    <scope>NUCLEOTIDE SEQUENCE [LARGE SCALE GENOMIC DNA]</scope>
    <source>
        <strain evidence="4">DSM 29430</strain>
    </source>
</reference>
<proteinExistence type="predicted"/>
<dbReference type="Proteomes" id="UP000186684">
    <property type="component" value="Unassembled WGS sequence"/>
</dbReference>
<name>A0A1N7NUV8_9RHOB</name>
<evidence type="ECO:0000256" key="1">
    <source>
        <dbReference type="SAM" id="MobiDB-lite"/>
    </source>
</evidence>
<dbReference type="CDD" id="cd12108">
    <property type="entry name" value="Hr-like"/>
    <property type="match status" value="1"/>
</dbReference>
<dbReference type="Gene3D" id="1.20.120.520">
    <property type="entry name" value="nmb1532 protein domain like"/>
    <property type="match status" value="1"/>
</dbReference>
<gene>
    <name evidence="3" type="ORF">SAMN05421759_11078</name>
</gene>